<evidence type="ECO:0000256" key="11">
    <source>
        <dbReference type="SAM" id="Phobius"/>
    </source>
</evidence>
<dbReference type="Pfam" id="PF00512">
    <property type="entry name" value="HisKA"/>
    <property type="match status" value="1"/>
</dbReference>
<keyword evidence="10 11" id="KW-0472">Membrane</keyword>
<dbReference type="Gene3D" id="6.10.340.10">
    <property type="match status" value="1"/>
</dbReference>
<dbReference type="RefSeq" id="WP_188799212.1">
    <property type="nucleotide sequence ID" value="NZ_BMIZ01000001.1"/>
</dbReference>
<dbReference type="InterPro" id="IPR004358">
    <property type="entry name" value="Sig_transdc_His_kin-like_C"/>
</dbReference>
<dbReference type="PRINTS" id="PR00344">
    <property type="entry name" value="BCTRLSENSOR"/>
</dbReference>
<dbReference type="InterPro" id="IPR003660">
    <property type="entry name" value="HAMP_dom"/>
</dbReference>
<evidence type="ECO:0000256" key="8">
    <source>
        <dbReference type="ARBA" id="ARBA00022989"/>
    </source>
</evidence>
<evidence type="ECO:0000256" key="9">
    <source>
        <dbReference type="ARBA" id="ARBA00023012"/>
    </source>
</evidence>
<evidence type="ECO:0000256" key="7">
    <source>
        <dbReference type="ARBA" id="ARBA00022777"/>
    </source>
</evidence>
<evidence type="ECO:0000256" key="4">
    <source>
        <dbReference type="ARBA" id="ARBA00022553"/>
    </source>
</evidence>
<dbReference type="SMART" id="SM00387">
    <property type="entry name" value="HATPase_c"/>
    <property type="match status" value="1"/>
</dbReference>
<evidence type="ECO:0000313" key="15">
    <source>
        <dbReference type="Proteomes" id="UP000663181"/>
    </source>
</evidence>
<evidence type="ECO:0000313" key="14">
    <source>
        <dbReference type="EMBL" id="QRN55646.1"/>
    </source>
</evidence>
<dbReference type="Gene3D" id="3.30.565.10">
    <property type="entry name" value="Histidine kinase-like ATPase, C-terminal domain"/>
    <property type="match status" value="1"/>
</dbReference>
<dbReference type="EMBL" id="CP064030">
    <property type="protein sequence ID" value="QRN55646.1"/>
    <property type="molecule type" value="Genomic_DNA"/>
</dbReference>
<gene>
    <name evidence="14" type="ORF">ISN74_10150</name>
</gene>
<keyword evidence="5" id="KW-0808">Transferase</keyword>
<dbReference type="SMART" id="SM00304">
    <property type="entry name" value="HAMP"/>
    <property type="match status" value="1"/>
</dbReference>
<reference evidence="14 15" key="1">
    <citation type="submission" date="2020-10" db="EMBL/GenBank/DDBJ databases">
        <title>Phylogeny of dyella-like bacteria.</title>
        <authorList>
            <person name="Fu J."/>
        </authorList>
    </citation>
    <scope>NUCLEOTIDE SEQUENCE [LARGE SCALE GENOMIC DNA]</scope>
    <source>
        <strain evidence="14 15">DHOB09</strain>
    </source>
</reference>
<dbReference type="Gene3D" id="1.10.287.130">
    <property type="match status" value="1"/>
</dbReference>
<dbReference type="CDD" id="cd06225">
    <property type="entry name" value="HAMP"/>
    <property type="match status" value="1"/>
</dbReference>
<dbReference type="SMART" id="SM00388">
    <property type="entry name" value="HisKA"/>
    <property type="match status" value="1"/>
</dbReference>
<dbReference type="PANTHER" id="PTHR45436">
    <property type="entry name" value="SENSOR HISTIDINE KINASE YKOH"/>
    <property type="match status" value="1"/>
</dbReference>
<sequence>MKGLHTPFRSPIFWRILISFCAATLLVMLLAGWLTTGFIHYLAHRRVDWSALADTAEHVYDSGGRSALDDWIEKESKEGIEVNLYEDGQSLHKWRVPSSVRHSLPASLADGRSTELRLSRDSDLVIRPVIGDDGHTRELVGYTDSRGRLSRDAQERLLLGMQMMLSLLLIGAIGWWIARRVSRPVDAIRDATRKMAEGDLAVRVQPRWSDAHDELGQLARDFNGMGERIEQLVAHERGVLQDLSHEIRSPLTRLHLLLNLAERYAGRDMATAYFRRAEQEIERMDRMTSEMLALSRLEAGLPGMEQESIDLADLAEQRVKAARVEAQAKSVAIQTIIDGSVQVKGSGILLERAMDNVITNAIKFSPADGKVEVTVGHQGNVATIKVADNGPGVPQDELGMLFRPFFRGGNAKLAKGNGLGLSIVQRVMQVHLGHVDACNRLEGGLEVTLEMPAS</sequence>
<dbReference type="SUPFAM" id="SSF55874">
    <property type="entry name" value="ATPase domain of HSP90 chaperone/DNA topoisomerase II/histidine kinase"/>
    <property type="match status" value="1"/>
</dbReference>
<dbReference type="PROSITE" id="PS50109">
    <property type="entry name" value="HIS_KIN"/>
    <property type="match status" value="1"/>
</dbReference>
<keyword evidence="4" id="KW-0597">Phosphoprotein</keyword>
<dbReference type="InterPro" id="IPR003661">
    <property type="entry name" value="HisK_dim/P_dom"/>
</dbReference>
<comment type="subcellular location">
    <subcellularLocation>
        <location evidence="2">Membrane</location>
        <topology evidence="2">Multi-pass membrane protein</topology>
    </subcellularLocation>
</comment>
<evidence type="ECO:0000256" key="10">
    <source>
        <dbReference type="ARBA" id="ARBA00023136"/>
    </source>
</evidence>
<dbReference type="EC" id="2.7.13.3" evidence="3"/>
<feature type="transmembrane region" description="Helical" evidence="11">
    <location>
        <begin position="157"/>
        <end position="178"/>
    </location>
</feature>
<name>A0ABX7GYR7_9GAMM</name>
<dbReference type="InterPro" id="IPR003594">
    <property type="entry name" value="HATPase_dom"/>
</dbReference>
<dbReference type="Pfam" id="PF00672">
    <property type="entry name" value="HAMP"/>
    <property type="match status" value="1"/>
</dbReference>
<dbReference type="InterPro" id="IPR005467">
    <property type="entry name" value="His_kinase_dom"/>
</dbReference>
<keyword evidence="8 11" id="KW-1133">Transmembrane helix</keyword>
<evidence type="ECO:0000256" key="2">
    <source>
        <dbReference type="ARBA" id="ARBA00004141"/>
    </source>
</evidence>
<dbReference type="SUPFAM" id="SSF158472">
    <property type="entry name" value="HAMP domain-like"/>
    <property type="match status" value="1"/>
</dbReference>
<protein>
    <recommendedName>
        <fullName evidence="3">histidine kinase</fullName>
        <ecNumber evidence="3">2.7.13.3</ecNumber>
    </recommendedName>
</protein>
<feature type="transmembrane region" description="Helical" evidence="11">
    <location>
        <begin position="12"/>
        <end position="36"/>
    </location>
</feature>
<keyword evidence="15" id="KW-1185">Reference proteome</keyword>
<dbReference type="PROSITE" id="PS50885">
    <property type="entry name" value="HAMP"/>
    <property type="match status" value="1"/>
</dbReference>
<accession>A0ABX7GYR7</accession>
<dbReference type="Pfam" id="PF02518">
    <property type="entry name" value="HATPase_c"/>
    <property type="match status" value="1"/>
</dbReference>
<comment type="catalytic activity">
    <reaction evidence="1">
        <text>ATP + protein L-histidine = ADP + protein N-phospho-L-histidine.</text>
        <dbReference type="EC" id="2.7.13.3"/>
    </reaction>
</comment>
<evidence type="ECO:0000256" key="1">
    <source>
        <dbReference type="ARBA" id="ARBA00000085"/>
    </source>
</evidence>
<feature type="domain" description="HAMP" evidence="13">
    <location>
        <begin position="179"/>
        <end position="234"/>
    </location>
</feature>
<dbReference type="InterPro" id="IPR050428">
    <property type="entry name" value="TCS_sensor_his_kinase"/>
</dbReference>
<dbReference type="Proteomes" id="UP000663181">
    <property type="component" value="Chromosome"/>
</dbReference>
<dbReference type="CDD" id="cd00082">
    <property type="entry name" value="HisKA"/>
    <property type="match status" value="1"/>
</dbReference>
<dbReference type="SUPFAM" id="SSF47384">
    <property type="entry name" value="Homodimeric domain of signal transducing histidine kinase"/>
    <property type="match status" value="1"/>
</dbReference>
<dbReference type="PANTHER" id="PTHR45436:SF15">
    <property type="entry name" value="SENSOR HISTIDINE KINASE CUSS"/>
    <property type="match status" value="1"/>
</dbReference>
<feature type="domain" description="Histidine kinase" evidence="12">
    <location>
        <begin position="242"/>
        <end position="454"/>
    </location>
</feature>
<dbReference type="CDD" id="cd00075">
    <property type="entry name" value="HATPase"/>
    <property type="match status" value="1"/>
</dbReference>
<keyword evidence="7 14" id="KW-0418">Kinase</keyword>
<evidence type="ECO:0000256" key="3">
    <source>
        <dbReference type="ARBA" id="ARBA00012438"/>
    </source>
</evidence>
<dbReference type="InterPro" id="IPR036890">
    <property type="entry name" value="HATPase_C_sf"/>
</dbReference>
<dbReference type="GO" id="GO:0016301">
    <property type="term" value="F:kinase activity"/>
    <property type="evidence" value="ECO:0007669"/>
    <property type="project" value="UniProtKB-KW"/>
</dbReference>
<keyword evidence="9" id="KW-0902">Two-component regulatory system</keyword>
<organism evidence="14 15">
    <name type="scientific">Dyella caseinilytica</name>
    <dbReference type="NCBI Taxonomy" id="1849581"/>
    <lineage>
        <taxon>Bacteria</taxon>
        <taxon>Pseudomonadati</taxon>
        <taxon>Pseudomonadota</taxon>
        <taxon>Gammaproteobacteria</taxon>
        <taxon>Lysobacterales</taxon>
        <taxon>Rhodanobacteraceae</taxon>
        <taxon>Dyella</taxon>
    </lineage>
</organism>
<evidence type="ECO:0000259" key="12">
    <source>
        <dbReference type="PROSITE" id="PS50109"/>
    </source>
</evidence>
<evidence type="ECO:0000259" key="13">
    <source>
        <dbReference type="PROSITE" id="PS50885"/>
    </source>
</evidence>
<evidence type="ECO:0000256" key="6">
    <source>
        <dbReference type="ARBA" id="ARBA00022692"/>
    </source>
</evidence>
<dbReference type="InterPro" id="IPR036097">
    <property type="entry name" value="HisK_dim/P_sf"/>
</dbReference>
<evidence type="ECO:0000256" key="5">
    <source>
        <dbReference type="ARBA" id="ARBA00022679"/>
    </source>
</evidence>
<keyword evidence="6 11" id="KW-0812">Transmembrane</keyword>
<proteinExistence type="predicted"/>